<dbReference type="Gramene" id="PGSC0003DMT400097292">
    <property type="protein sequence ID" value="PGSC0003DMT400097292"/>
    <property type="gene ID" value="PGSC0003DMG400046863"/>
</dbReference>
<reference evidence="2" key="1">
    <citation type="journal article" date="2011" name="Nature">
        <title>Genome sequence and analysis of the tuber crop potato.</title>
        <authorList>
            <consortium name="The Potato Genome Sequencing Consortium"/>
        </authorList>
    </citation>
    <scope>NUCLEOTIDE SEQUENCE [LARGE SCALE GENOMIC DNA]</scope>
    <source>
        <strain evidence="2">cv. DM1-3 516 R44</strain>
    </source>
</reference>
<dbReference type="PaxDb" id="4113-PGSC0003DMT400097292"/>
<reference evidence="1" key="2">
    <citation type="submission" date="2015-06" db="UniProtKB">
        <authorList>
            <consortium name="EnsemblPlants"/>
        </authorList>
    </citation>
    <scope>IDENTIFICATION</scope>
    <source>
        <strain evidence="1">DM1-3 516 R44</strain>
    </source>
</reference>
<dbReference type="HOGENOM" id="CLU_1646671_0_0_1"/>
<dbReference type="AlphaFoldDB" id="M1E0B5"/>
<evidence type="ECO:0000313" key="1">
    <source>
        <dbReference type="EnsemblPlants" id="PGSC0003DMT400097292"/>
    </source>
</evidence>
<accession>M1E0B5</accession>
<keyword evidence="2" id="KW-1185">Reference proteome</keyword>
<protein>
    <submittedName>
        <fullName evidence="1">Uncharacterized protein</fullName>
    </submittedName>
</protein>
<organism evidence="1 2">
    <name type="scientific">Solanum tuberosum</name>
    <name type="common">Potato</name>
    <dbReference type="NCBI Taxonomy" id="4113"/>
    <lineage>
        <taxon>Eukaryota</taxon>
        <taxon>Viridiplantae</taxon>
        <taxon>Streptophyta</taxon>
        <taxon>Embryophyta</taxon>
        <taxon>Tracheophyta</taxon>
        <taxon>Spermatophyta</taxon>
        <taxon>Magnoliopsida</taxon>
        <taxon>eudicotyledons</taxon>
        <taxon>Gunneridae</taxon>
        <taxon>Pentapetalae</taxon>
        <taxon>asterids</taxon>
        <taxon>lamiids</taxon>
        <taxon>Solanales</taxon>
        <taxon>Solanaceae</taxon>
        <taxon>Solanoideae</taxon>
        <taxon>Solaneae</taxon>
        <taxon>Solanum</taxon>
    </lineage>
</organism>
<dbReference type="InParanoid" id="M1E0B5"/>
<dbReference type="Proteomes" id="UP000011115">
    <property type="component" value="Unassembled WGS sequence"/>
</dbReference>
<dbReference type="EnsemblPlants" id="PGSC0003DMT400097292">
    <property type="protein sequence ID" value="PGSC0003DMT400097292"/>
    <property type="gene ID" value="PGSC0003DMG400046863"/>
</dbReference>
<sequence>MDHPARPSMVVKKLEFGDLDHGSWTHQRSVGPDVVPAWTTFLGGLSTNPPTVYGPTHGPWLAFVDGTWEILKCAMVPSFGSGNFPPSTLGLTTRGCEAVSHQSCPKVGTSPRATSRSVVKTTTRGKARGHALDLWGPSPCVLATGPWTKSRTMASGLDHGS</sequence>
<name>M1E0B5_SOLTU</name>
<proteinExistence type="predicted"/>
<evidence type="ECO:0000313" key="2">
    <source>
        <dbReference type="Proteomes" id="UP000011115"/>
    </source>
</evidence>